<dbReference type="GO" id="GO:0000902">
    <property type="term" value="P:cell morphogenesis"/>
    <property type="evidence" value="ECO:0007669"/>
    <property type="project" value="UniProtKB-ARBA"/>
</dbReference>
<dbReference type="GO" id="GO:0005109">
    <property type="term" value="F:frizzled binding"/>
    <property type="evidence" value="ECO:0007669"/>
    <property type="project" value="TreeGrafter"/>
</dbReference>
<dbReference type="GO" id="GO:0045165">
    <property type="term" value="P:cell fate commitment"/>
    <property type="evidence" value="ECO:0007669"/>
    <property type="project" value="TreeGrafter"/>
</dbReference>
<feature type="region of interest" description="Disordered" evidence="11">
    <location>
        <begin position="150"/>
        <end position="218"/>
    </location>
</feature>
<evidence type="ECO:0000256" key="4">
    <source>
        <dbReference type="ARBA" id="ARBA00022525"/>
    </source>
</evidence>
<dbReference type="EMBL" id="MF416119">
    <property type="protein sequence ID" value="AXN72357.1"/>
    <property type="molecule type" value="mRNA"/>
</dbReference>
<dbReference type="GO" id="GO:0060070">
    <property type="term" value="P:canonical Wnt signaling pathway"/>
    <property type="evidence" value="ECO:0007669"/>
    <property type="project" value="TreeGrafter"/>
</dbReference>
<feature type="compositionally biased region" description="Basic residues" evidence="11">
    <location>
        <begin position="200"/>
        <end position="218"/>
    </location>
</feature>
<comment type="similarity">
    <text evidence="2 10">Belongs to the Wnt family.</text>
</comment>
<dbReference type="PRINTS" id="PR01349">
    <property type="entry name" value="WNTPROTEIN"/>
</dbReference>
<comment type="function">
    <text evidence="10">Ligand for members of the frizzled family of seven transmembrane receptors.</text>
</comment>
<dbReference type="InterPro" id="IPR005817">
    <property type="entry name" value="Wnt"/>
</dbReference>
<protein>
    <recommendedName>
        <fullName evidence="10">Protein Wnt</fullName>
    </recommendedName>
</protein>
<evidence type="ECO:0000256" key="6">
    <source>
        <dbReference type="ARBA" id="ARBA00022687"/>
    </source>
</evidence>
<evidence type="ECO:0000256" key="9">
    <source>
        <dbReference type="ARBA" id="ARBA00023288"/>
    </source>
</evidence>
<dbReference type="PANTHER" id="PTHR12027">
    <property type="entry name" value="WNT RELATED"/>
    <property type="match status" value="1"/>
</dbReference>
<keyword evidence="3 10" id="KW-0217">Developmental protein</keyword>
<dbReference type="CDD" id="cd19336">
    <property type="entry name" value="Wnt_Wnt4"/>
    <property type="match status" value="1"/>
</dbReference>
<reference evidence="12" key="1">
    <citation type="submission" date="2017-06" db="EMBL/GenBank/DDBJ databases">
        <authorList>
            <person name="Kim H.J."/>
            <person name="Triplett B.A."/>
        </authorList>
    </citation>
    <scope>NUCLEOTIDE SEQUENCE</scope>
</reference>
<dbReference type="GO" id="GO:0007517">
    <property type="term" value="P:muscle organ development"/>
    <property type="evidence" value="ECO:0007669"/>
    <property type="project" value="UniProtKB-ARBA"/>
</dbReference>
<evidence type="ECO:0000256" key="8">
    <source>
        <dbReference type="ARBA" id="ARBA00023180"/>
    </source>
</evidence>
<dbReference type="GO" id="GO:0005125">
    <property type="term" value="F:cytokine activity"/>
    <property type="evidence" value="ECO:0007669"/>
    <property type="project" value="TreeGrafter"/>
</dbReference>
<dbReference type="InterPro" id="IPR018161">
    <property type="entry name" value="Wnt_CS"/>
</dbReference>
<dbReference type="OrthoDB" id="5945655at2759"/>
<evidence type="ECO:0000256" key="7">
    <source>
        <dbReference type="ARBA" id="ARBA00023157"/>
    </source>
</evidence>
<evidence type="ECO:0000256" key="2">
    <source>
        <dbReference type="ARBA" id="ARBA00005683"/>
    </source>
</evidence>
<dbReference type="Gene3D" id="3.30.2460.20">
    <property type="match status" value="1"/>
</dbReference>
<comment type="subcellular location">
    <subcellularLocation>
        <location evidence="1 10">Secreted</location>
        <location evidence="1 10">Extracellular space</location>
        <location evidence="1 10">Extracellular matrix</location>
    </subcellularLocation>
</comment>
<dbReference type="PROSITE" id="PS00246">
    <property type="entry name" value="WNT1"/>
    <property type="match status" value="1"/>
</dbReference>
<reference evidence="12" key="2">
    <citation type="journal article" date="2018" name="Fish Shellfish Immunol.">
        <title>Wnt gene family members and their expression profiling in Litopenaeus vannamei.</title>
        <authorList>
            <person name="Du J."/>
            <person name="Zhang X."/>
            <person name="Yuan J."/>
            <person name="Zhang X."/>
            <person name="Li F."/>
            <person name="Xiang J."/>
        </authorList>
    </citation>
    <scope>NUCLEOTIDE SEQUENCE</scope>
</reference>
<dbReference type="Pfam" id="PF00110">
    <property type="entry name" value="wnt"/>
    <property type="match status" value="2"/>
</dbReference>
<sequence length="490" mass="54484">MTTSAIGGCDADHRVLFGAIRQWGNQEKRGRVGVAMGRASSQRVRAATAVVTATVLLCASTPVSAIQWLALSRVTALAVTPREQVTPQACESFHGSLVRQQVRFCKDNPDFMDSVKRGAIWAIDECQFQFRTRRWNCSTLNDETIKEYKKRMKPKNTPETVMVSNKTERAVPVTSPPEALQSVKPNSASARDASPLPRTSARRRRGKKRKKSKGKRKTGVVGLYPIVPQGVVLRAGTREAAFVHAISSAGVAHAITRRCSSGELDVCGCDRSVRGVTPHGFQWSGCSDNIAYGVSLSKRFVDARDRKLVQRNKARGKKVSSRALMNLHNNEAGRKLIEENMRVECKCHGVSGSCELKTCWKAMPTFREIGEILKEKFDGATEVRLKEVTGRAELEPNKQYFKKPTEMDLVYVSSSPEYCDYDLNSGSLGTHGRKCNKTSRGLDGCDLLCCNRGYVASQERVKERCSCKFHWCCYVKCRTCIRDVTVHTCN</sequence>
<evidence type="ECO:0000256" key="5">
    <source>
        <dbReference type="ARBA" id="ARBA00022530"/>
    </source>
</evidence>
<dbReference type="GO" id="GO:0030182">
    <property type="term" value="P:neuron differentiation"/>
    <property type="evidence" value="ECO:0007669"/>
    <property type="project" value="TreeGrafter"/>
</dbReference>
<evidence type="ECO:0000313" key="12">
    <source>
        <dbReference type="EMBL" id="AXN72357.1"/>
    </source>
</evidence>
<keyword evidence="4" id="KW-0964">Secreted</keyword>
<evidence type="ECO:0000256" key="10">
    <source>
        <dbReference type="RuleBase" id="RU003500"/>
    </source>
</evidence>
<dbReference type="FunFam" id="3.30.2460.20:FF:000001">
    <property type="entry name" value="Wnt homolog"/>
    <property type="match status" value="1"/>
</dbReference>
<dbReference type="AlphaFoldDB" id="A0A346FPZ6"/>
<dbReference type="SMART" id="SM00097">
    <property type="entry name" value="WNT1"/>
    <property type="match status" value="1"/>
</dbReference>
<accession>A0A346FPZ6</accession>
<dbReference type="GO" id="GO:0005615">
    <property type="term" value="C:extracellular space"/>
    <property type="evidence" value="ECO:0007669"/>
    <property type="project" value="TreeGrafter"/>
</dbReference>
<keyword evidence="6 10" id="KW-0879">Wnt signaling pathway</keyword>
<keyword evidence="9" id="KW-0449">Lipoprotein</keyword>
<proteinExistence type="evidence at transcript level"/>
<keyword evidence="8" id="KW-0325">Glycoprotein</keyword>
<evidence type="ECO:0000256" key="11">
    <source>
        <dbReference type="SAM" id="MobiDB-lite"/>
    </source>
</evidence>
<name>A0A346FPZ6_PENVA</name>
<dbReference type="PANTHER" id="PTHR12027:SF101">
    <property type="entry name" value="PROTEIN WNT-4"/>
    <property type="match status" value="1"/>
</dbReference>
<organism evidence="12">
    <name type="scientific">Penaeus vannamei</name>
    <name type="common">Whiteleg shrimp</name>
    <name type="synonym">Litopenaeus vannamei</name>
    <dbReference type="NCBI Taxonomy" id="6689"/>
    <lineage>
        <taxon>Eukaryota</taxon>
        <taxon>Metazoa</taxon>
        <taxon>Ecdysozoa</taxon>
        <taxon>Arthropoda</taxon>
        <taxon>Crustacea</taxon>
        <taxon>Multicrustacea</taxon>
        <taxon>Malacostraca</taxon>
        <taxon>Eumalacostraca</taxon>
        <taxon>Eucarida</taxon>
        <taxon>Decapoda</taxon>
        <taxon>Dendrobranchiata</taxon>
        <taxon>Penaeoidea</taxon>
        <taxon>Penaeidae</taxon>
        <taxon>Penaeus</taxon>
    </lineage>
</organism>
<keyword evidence="7" id="KW-1015">Disulfide bond</keyword>
<evidence type="ECO:0000256" key="3">
    <source>
        <dbReference type="ARBA" id="ARBA00022473"/>
    </source>
</evidence>
<evidence type="ECO:0000256" key="1">
    <source>
        <dbReference type="ARBA" id="ARBA00004498"/>
    </source>
</evidence>
<dbReference type="InterPro" id="IPR043158">
    <property type="entry name" value="Wnt_C"/>
</dbReference>
<keyword evidence="5" id="KW-0272">Extracellular matrix</keyword>